<keyword evidence="1" id="KW-0472">Membrane</keyword>
<dbReference type="KEGG" id="iis:EYM_02545"/>
<protein>
    <recommendedName>
        <fullName evidence="4">RCK C-terminal domain-containing protein</fullName>
    </recommendedName>
</protein>
<evidence type="ECO:0000313" key="2">
    <source>
        <dbReference type="EMBL" id="ALU12333.1"/>
    </source>
</evidence>
<evidence type="ECO:0008006" key="4">
    <source>
        <dbReference type="Google" id="ProtNLM"/>
    </source>
</evidence>
<evidence type="ECO:0000256" key="1">
    <source>
        <dbReference type="SAM" id="Phobius"/>
    </source>
</evidence>
<keyword evidence="1" id="KW-1133">Transmembrane helix</keyword>
<keyword evidence="1" id="KW-0812">Transmembrane</keyword>
<dbReference type="STRING" id="940295.EYM_02545"/>
<feature type="transmembrane region" description="Helical" evidence="1">
    <location>
        <begin position="95"/>
        <end position="117"/>
    </location>
</feature>
<dbReference type="EMBL" id="CP006867">
    <property type="protein sequence ID" value="ALU12333.1"/>
    <property type="molecule type" value="Genomic_DNA"/>
</dbReference>
<dbReference type="AlphaFoldDB" id="A0A0U2MAQ3"/>
<dbReference type="Proteomes" id="UP000060778">
    <property type="component" value="Chromosome"/>
</dbReference>
<sequence length="180" mass="19938">MGRGTQCDMLNEYVEEANIAAKYLEEFGEGEDICSYTNIIVCGEDESVIYAVLDIVESAIESECEVPKLVALVHDEEVGRLLSRLGADVVISANILAQIMALLAVHPYAGMFLLNIVTGKMELASKECIERKGCDPYQLAGKDGIPMALLVRGRWEPPIRRMKPGDMLIYIRTKRQATQT</sequence>
<name>A0A0U2MAQ3_9CREN</name>
<organism evidence="2 3">
    <name type="scientific">Ignicoccus islandicus DSM 13165</name>
    <dbReference type="NCBI Taxonomy" id="940295"/>
    <lineage>
        <taxon>Archaea</taxon>
        <taxon>Thermoproteota</taxon>
        <taxon>Thermoprotei</taxon>
        <taxon>Desulfurococcales</taxon>
        <taxon>Desulfurococcaceae</taxon>
        <taxon>Ignicoccus</taxon>
    </lineage>
</organism>
<proteinExistence type="predicted"/>
<keyword evidence="3" id="KW-1185">Reference proteome</keyword>
<accession>A0A0U2MAQ3</accession>
<evidence type="ECO:0000313" key="3">
    <source>
        <dbReference type="Proteomes" id="UP000060778"/>
    </source>
</evidence>
<gene>
    <name evidence="2" type="ORF">EYM_02545</name>
</gene>
<reference evidence="2 3" key="1">
    <citation type="submission" date="2013-11" db="EMBL/GenBank/DDBJ databases">
        <title>Comparative genomics of Ignicoccus.</title>
        <authorList>
            <person name="Podar M."/>
        </authorList>
    </citation>
    <scope>NUCLEOTIDE SEQUENCE [LARGE SCALE GENOMIC DNA]</scope>
    <source>
        <strain evidence="2 3">DSM 13165</strain>
    </source>
</reference>